<evidence type="ECO:0000256" key="9">
    <source>
        <dbReference type="ARBA" id="ARBA00033137"/>
    </source>
</evidence>
<evidence type="ECO:0000313" key="12">
    <source>
        <dbReference type="EMBL" id="CAB4878134.1"/>
    </source>
</evidence>
<evidence type="ECO:0000256" key="1">
    <source>
        <dbReference type="ARBA" id="ARBA00004127"/>
    </source>
</evidence>
<dbReference type="NCBIfam" id="NF045883">
    <property type="entry name" value="PIPSynth"/>
    <property type="match status" value="1"/>
</dbReference>
<feature type="transmembrane region" description="Helical" evidence="11">
    <location>
        <begin position="20"/>
        <end position="46"/>
    </location>
</feature>
<dbReference type="InterPro" id="IPR044268">
    <property type="entry name" value="PIP_synthase_PgsA1"/>
</dbReference>
<evidence type="ECO:0000256" key="2">
    <source>
        <dbReference type="ARBA" id="ARBA00004805"/>
    </source>
</evidence>
<organism evidence="12">
    <name type="scientific">freshwater metagenome</name>
    <dbReference type="NCBI Taxonomy" id="449393"/>
    <lineage>
        <taxon>unclassified sequences</taxon>
        <taxon>metagenomes</taxon>
        <taxon>ecological metagenomes</taxon>
    </lineage>
</organism>
<feature type="transmembrane region" description="Helical" evidence="11">
    <location>
        <begin position="52"/>
        <end position="69"/>
    </location>
</feature>
<evidence type="ECO:0000256" key="3">
    <source>
        <dbReference type="ARBA" id="ARBA00011738"/>
    </source>
</evidence>
<dbReference type="GO" id="GO:0012505">
    <property type="term" value="C:endomembrane system"/>
    <property type="evidence" value="ECO:0007669"/>
    <property type="project" value="UniProtKB-SubCell"/>
</dbReference>
<feature type="transmembrane region" description="Helical" evidence="11">
    <location>
        <begin position="114"/>
        <end position="132"/>
    </location>
</feature>
<comment type="subcellular location">
    <subcellularLocation>
        <location evidence="1">Endomembrane system</location>
        <topology evidence="1">Multi-pass membrane protein</topology>
    </subcellularLocation>
</comment>
<sequence length="198" mass="21061">MISSIVKPAVTRFITPVASLALRMGITPNAVTWVGAIGVVISSLYFYPRGDFFLGTAIICIFALSDLFDGTMARISQQGASRWGGFLDSTIDRVTDSAILIGIAIFLINDNNRLVLLVLITLVTGTLVPYIRAKAESFGITCTGGLAERTERLIISLSAIGLHGLGVHYALAIGMWLLALLGLVTVVQRLIIVAKAVG</sequence>
<dbReference type="AlphaFoldDB" id="A0A6J7EB63"/>
<keyword evidence="4 11" id="KW-0812">Transmembrane</keyword>
<evidence type="ECO:0000256" key="4">
    <source>
        <dbReference type="ARBA" id="ARBA00022692"/>
    </source>
</evidence>
<dbReference type="GO" id="GO:0008654">
    <property type="term" value="P:phospholipid biosynthetic process"/>
    <property type="evidence" value="ECO:0007669"/>
    <property type="project" value="InterPro"/>
</dbReference>
<dbReference type="HAMAP" id="MF_02241">
    <property type="entry name" value="PIP_synthase"/>
    <property type="match status" value="1"/>
</dbReference>
<accession>A0A6J7EB63</accession>
<name>A0A6J7EB63_9ZZZZ</name>
<evidence type="ECO:0000256" key="6">
    <source>
        <dbReference type="ARBA" id="ARBA00023136"/>
    </source>
</evidence>
<evidence type="ECO:0000256" key="10">
    <source>
        <dbReference type="ARBA" id="ARBA00048865"/>
    </source>
</evidence>
<dbReference type="Gene3D" id="1.20.120.1760">
    <property type="match status" value="1"/>
</dbReference>
<evidence type="ECO:0000256" key="5">
    <source>
        <dbReference type="ARBA" id="ARBA00022989"/>
    </source>
</evidence>
<feature type="transmembrane region" description="Helical" evidence="11">
    <location>
        <begin position="90"/>
        <end position="108"/>
    </location>
</feature>
<protein>
    <recommendedName>
        <fullName evidence="8">Phosphatidylinositol phosphate synthase</fullName>
    </recommendedName>
    <alternativeName>
        <fullName evidence="9">CDP-diacylglycerol--D-myo-inositol-3-phosphate 3-phosphatidyltransferase</fullName>
    </alternativeName>
</protein>
<evidence type="ECO:0000256" key="8">
    <source>
        <dbReference type="ARBA" id="ARBA00024082"/>
    </source>
</evidence>
<dbReference type="InterPro" id="IPR043130">
    <property type="entry name" value="CDP-OH_PTrfase_TM_dom"/>
</dbReference>
<reference evidence="12" key="1">
    <citation type="submission" date="2020-05" db="EMBL/GenBank/DDBJ databases">
        <authorList>
            <person name="Chiriac C."/>
            <person name="Salcher M."/>
            <person name="Ghai R."/>
            <person name="Kavagutti S V."/>
        </authorList>
    </citation>
    <scope>NUCLEOTIDE SEQUENCE</scope>
</reference>
<keyword evidence="5 11" id="KW-1133">Transmembrane helix</keyword>
<dbReference type="GO" id="GO:0016780">
    <property type="term" value="F:phosphotransferase activity, for other substituted phosphate groups"/>
    <property type="evidence" value="ECO:0007669"/>
    <property type="project" value="InterPro"/>
</dbReference>
<gene>
    <name evidence="12" type="ORF">UFOPK3342_01378</name>
</gene>
<comment type="subunit">
    <text evidence="3">Homodimer.</text>
</comment>
<dbReference type="Pfam" id="PF01066">
    <property type="entry name" value="CDP-OH_P_transf"/>
    <property type="match status" value="1"/>
</dbReference>
<dbReference type="EMBL" id="CAFBLH010000063">
    <property type="protein sequence ID" value="CAB4878134.1"/>
    <property type="molecule type" value="Genomic_DNA"/>
</dbReference>
<comment type="catalytic activity">
    <reaction evidence="10">
        <text>a CDP-1,2-diacyl-sn-glycerol + 1D-myo-inositol 3-phosphate = a 1,2-diacyl-sn-glycero-3-phospho-(1D-myo-inositol-3-phosphate) + CMP + H(+)</text>
        <dbReference type="Rhea" id="RHEA:60504"/>
        <dbReference type="ChEBI" id="CHEBI:15378"/>
        <dbReference type="ChEBI" id="CHEBI:58088"/>
        <dbReference type="ChEBI" id="CHEBI:58332"/>
        <dbReference type="ChEBI" id="CHEBI:58401"/>
        <dbReference type="ChEBI" id="CHEBI:60377"/>
    </reaction>
</comment>
<keyword evidence="6 11" id="KW-0472">Membrane</keyword>
<comment type="catalytic activity">
    <reaction evidence="7">
        <text>1,2-di-(9Z-octadecenoyl)-sn-glycero-3-cytidine-5'-diphosphate + 1D-myo-inositol 3-phosphate = 1,2-di-(9Z-octadecenoyl)-sn-glycero-3-phospho-(1D-myo-inositol-3-phosphate) + CMP + H(+)</text>
        <dbReference type="Rhea" id="RHEA:61216"/>
        <dbReference type="ChEBI" id="CHEBI:15378"/>
        <dbReference type="ChEBI" id="CHEBI:58401"/>
        <dbReference type="ChEBI" id="CHEBI:60377"/>
        <dbReference type="ChEBI" id="CHEBI:85356"/>
        <dbReference type="ChEBI" id="CHEBI:144472"/>
    </reaction>
</comment>
<dbReference type="InterPro" id="IPR000462">
    <property type="entry name" value="CDP-OH_P_trans"/>
</dbReference>
<proteinExistence type="inferred from homology"/>
<dbReference type="UniPathway" id="UPA00220"/>
<comment type="pathway">
    <text evidence="2">Phospholipid metabolism; phosphatidylinositol phosphate biosynthesis.</text>
</comment>
<dbReference type="GO" id="GO:0016020">
    <property type="term" value="C:membrane"/>
    <property type="evidence" value="ECO:0007669"/>
    <property type="project" value="InterPro"/>
</dbReference>
<evidence type="ECO:0000256" key="11">
    <source>
        <dbReference type="SAM" id="Phobius"/>
    </source>
</evidence>
<evidence type="ECO:0000256" key="7">
    <source>
        <dbReference type="ARBA" id="ARBA00023935"/>
    </source>
</evidence>